<gene>
    <name evidence="2" type="ORF">GCM10011594_01480</name>
</gene>
<dbReference type="PANTHER" id="PTHR43190">
    <property type="entry name" value="N-ACETYL-D-GLUCOSAMINE KINASE"/>
    <property type="match status" value="1"/>
</dbReference>
<dbReference type="GO" id="GO:0016301">
    <property type="term" value="F:kinase activity"/>
    <property type="evidence" value="ECO:0007669"/>
    <property type="project" value="UniProtKB-KW"/>
</dbReference>
<reference evidence="2" key="1">
    <citation type="journal article" date="2014" name="Int. J. Syst. Evol. Microbiol.">
        <title>Complete genome sequence of Corynebacterium casei LMG S-19264T (=DSM 44701T), isolated from a smear-ripened cheese.</title>
        <authorList>
            <consortium name="US DOE Joint Genome Institute (JGI-PGF)"/>
            <person name="Walter F."/>
            <person name="Albersmeier A."/>
            <person name="Kalinowski J."/>
            <person name="Ruckert C."/>
        </authorList>
    </citation>
    <scope>NUCLEOTIDE SEQUENCE</scope>
    <source>
        <strain evidence="2">CGMCC 4.7308</strain>
    </source>
</reference>
<dbReference type="InterPro" id="IPR052519">
    <property type="entry name" value="Euk-type_GlcNAc_Kinase"/>
</dbReference>
<dbReference type="Proteomes" id="UP000655208">
    <property type="component" value="Unassembled WGS sequence"/>
</dbReference>
<dbReference type="SUPFAM" id="SSF53067">
    <property type="entry name" value="Actin-like ATPase domain"/>
    <property type="match status" value="2"/>
</dbReference>
<proteinExistence type="predicted"/>
<dbReference type="RefSeq" id="WP_229673485.1">
    <property type="nucleotide sequence ID" value="NZ_BMNA01000001.1"/>
</dbReference>
<dbReference type="PANTHER" id="PTHR43190:SF3">
    <property type="entry name" value="N-ACETYL-D-GLUCOSAMINE KINASE"/>
    <property type="match status" value="1"/>
</dbReference>
<dbReference type="EMBL" id="BMNA01000001">
    <property type="protein sequence ID" value="GGL85524.1"/>
    <property type="molecule type" value="Genomic_DNA"/>
</dbReference>
<comment type="caution">
    <text evidence="2">The sequence shown here is derived from an EMBL/GenBank/DDBJ whole genome shotgun (WGS) entry which is preliminary data.</text>
</comment>
<protein>
    <submittedName>
        <fullName evidence="2">Kinase</fullName>
    </submittedName>
</protein>
<dbReference type="Pfam" id="PF01869">
    <property type="entry name" value="BcrAD_BadFG"/>
    <property type="match status" value="1"/>
</dbReference>
<keyword evidence="2" id="KW-0418">Kinase</keyword>
<keyword evidence="3" id="KW-1185">Reference proteome</keyword>
<feature type="domain" description="ATPase BadF/BadG/BcrA/BcrD type" evidence="1">
    <location>
        <begin position="21"/>
        <end position="314"/>
    </location>
</feature>
<evidence type="ECO:0000313" key="3">
    <source>
        <dbReference type="Proteomes" id="UP000655208"/>
    </source>
</evidence>
<evidence type="ECO:0000313" key="2">
    <source>
        <dbReference type="EMBL" id="GGL85524.1"/>
    </source>
</evidence>
<name>A0A917SJJ1_9ACTN</name>
<reference evidence="2" key="2">
    <citation type="submission" date="2020-09" db="EMBL/GenBank/DDBJ databases">
        <authorList>
            <person name="Sun Q."/>
            <person name="Zhou Y."/>
        </authorList>
    </citation>
    <scope>NUCLEOTIDE SEQUENCE</scope>
    <source>
        <strain evidence="2">CGMCC 4.7308</strain>
    </source>
</reference>
<sequence>MALTGPGRDAPAAEPGVLVALDAGNSKTDVAVVAADGAVLARTRTAGFRPHVEPEPQALAGLRDGVTAAIHRAGGPRVALLAAYLANADLPEQEHRWAAEMSGWRLADRVVVGNDTLALLRSGLDGTAGVAVVCGAGTNCVGVGADGGQVRFPALGPLTGDWGGGQGLAEAALFHAVRGEDGRGPATALSAAVAGHFGLPDACSVGVGLHVGRIPARRLGELAPLLFAVAAAGDQVAGDVVDRQADEVVAMARVALRRTGLDRGPCRVVLGGGVLAARHPRLLDRVAAGLRAAAPQVAITVPEVPPVVGAVLLGGDRLRGDGGWPGEAAGFAARVTAAWSAGGGQELASM</sequence>
<evidence type="ECO:0000259" key="1">
    <source>
        <dbReference type="Pfam" id="PF01869"/>
    </source>
</evidence>
<keyword evidence="2" id="KW-0808">Transferase</keyword>
<dbReference type="InterPro" id="IPR043129">
    <property type="entry name" value="ATPase_NBD"/>
</dbReference>
<dbReference type="AlphaFoldDB" id="A0A917SJJ1"/>
<dbReference type="InterPro" id="IPR002731">
    <property type="entry name" value="ATPase_BadF"/>
</dbReference>
<organism evidence="2 3">
    <name type="scientific">Nakamurella endophytica</name>
    <dbReference type="NCBI Taxonomy" id="1748367"/>
    <lineage>
        <taxon>Bacteria</taxon>
        <taxon>Bacillati</taxon>
        <taxon>Actinomycetota</taxon>
        <taxon>Actinomycetes</taxon>
        <taxon>Nakamurellales</taxon>
        <taxon>Nakamurellaceae</taxon>
        <taxon>Nakamurella</taxon>
    </lineage>
</organism>
<dbReference type="Gene3D" id="3.30.420.40">
    <property type="match status" value="2"/>
</dbReference>
<accession>A0A917SJJ1</accession>